<dbReference type="PANTHER" id="PTHR33307:SF6">
    <property type="entry name" value="ALPHA-RHAMNOSIDASE (EUROFUNG)-RELATED"/>
    <property type="match status" value="1"/>
</dbReference>
<dbReference type="InterPro" id="IPR008902">
    <property type="entry name" value="Rhamnosid_concanavalin"/>
</dbReference>
<dbReference type="Proteomes" id="UP001149165">
    <property type="component" value="Unassembled WGS sequence"/>
</dbReference>
<dbReference type="Pfam" id="PF05592">
    <property type="entry name" value="Bac_rhamnosid"/>
    <property type="match status" value="1"/>
</dbReference>
<dbReference type="InterPro" id="IPR016007">
    <property type="entry name" value="Alpha_rhamnosid"/>
</dbReference>
<feature type="domain" description="Alpha-L-rhamnosidase C-terminal" evidence="7">
    <location>
        <begin position="796"/>
        <end position="865"/>
    </location>
</feature>
<evidence type="ECO:0000259" key="7">
    <source>
        <dbReference type="Pfam" id="PF17390"/>
    </source>
</evidence>
<keyword evidence="3" id="KW-0378">Hydrolase</keyword>
<keyword evidence="9" id="KW-1185">Reference proteome</keyword>
<dbReference type="GO" id="GO:0005975">
    <property type="term" value="P:carbohydrate metabolic process"/>
    <property type="evidence" value="ECO:0007669"/>
    <property type="project" value="InterPro"/>
</dbReference>
<dbReference type="GO" id="GO:0030596">
    <property type="term" value="F:alpha-L-rhamnosidase activity"/>
    <property type="evidence" value="ECO:0007669"/>
    <property type="project" value="UniProtKB-EC"/>
</dbReference>
<dbReference type="InterPro" id="IPR008928">
    <property type="entry name" value="6-hairpin_glycosidase_sf"/>
</dbReference>
<dbReference type="InterPro" id="IPR013737">
    <property type="entry name" value="Bac_rhamnosid_N"/>
</dbReference>
<evidence type="ECO:0000256" key="2">
    <source>
        <dbReference type="ARBA" id="ARBA00012652"/>
    </source>
</evidence>
<proteinExistence type="predicted"/>
<dbReference type="SUPFAM" id="SSF48208">
    <property type="entry name" value="Six-hairpin glycosidases"/>
    <property type="match status" value="1"/>
</dbReference>
<dbReference type="InterPro" id="IPR013783">
    <property type="entry name" value="Ig-like_fold"/>
</dbReference>
<sequence length="903" mass="102226">MDNASIFLEPPTFDNRVSGFGIENTTPEISWRFLCKDKNLRSWQQHAYEIEVQRNDLLEAYRVESHQSVRVPWPSTALSSREKAAVRVKSIGSAFDHEREYATEWSEWSPVETGLLGRDDWQAQLIIGQQETHPDKPIRPILLRRSFETPGNSSIRQARLYVTAQGVYQIYLNGTRVGDYFMAPGFTSYQFRCSYHMFDVTDLIYENKTNILAAEVGEGWFASQLWREGRQIYGKDIGLIAQLEISFENDSQLLVVKTDDQWEWNVGPMLTSEIYNGETFDMSEEQPGWKTGSQARSGTRWRPVNALPLPSVALSLPDGPPARATLEIPPQKTFQSPSGKLLLDFGQNLVGVLRIRSLNKPAGHRVSLKHAEVLEHGEIGMRPLRAAKCTDTIICSGKELKDWSPTFTFHGFRFVEVTGWSPEDDSSPLTVNNISATVIHSDMTRTGWFSCSDSQINRLHENSVWSMRGNFLWIPTDCPQRDERLGWTGDIQAFSPTANFLYNTNGILADWLADLALEQKEDNGIPPMIVPNVQFAKESRPPQAVWGDASILVPWALFKFFGDKSILERQYESMTSWLDRGCSRGEDGLWTPSLWQHGDWLDPSAPPEDPGNGQTDGVFVADAYLVYVTGKLGSISEVLGRPDDAARYNEDHTRLKRIFQEKYVTPKGMVMCDTQTSLALALYFSLLDTQSQIEAAGQRLARKVRFAKFRVGTGFAGTPIVTHALSETNWHQLAYRMLLETSCPSWLYPVTMGATTTWERWNSMLPDGTINPGQMTSFNHYALGSVANWLHEKVGGLSVIEPGWRVFKIRPIPGGTIRNAHIQYESPYGRIRCSWSLNEESFFSMNLTIPPNSYAWVFMPDAQDKGTFLHSGQYEMSCPFHADPWPPQPLETLFKPPARKINE</sequence>
<dbReference type="Pfam" id="PF25788">
    <property type="entry name" value="Ig_Rha78A_N"/>
    <property type="match status" value="1"/>
</dbReference>
<comment type="caution">
    <text evidence="8">The sequence shown here is derived from an EMBL/GenBank/DDBJ whole genome shotgun (WGS) entry which is preliminary data.</text>
</comment>
<evidence type="ECO:0000259" key="4">
    <source>
        <dbReference type="Pfam" id="PF05592"/>
    </source>
</evidence>
<dbReference type="Gene3D" id="2.60.420.10">
    <property type="entry name" value="Maltose phosphorylase, domain 3"/>
    <property type="match status" value="1"/>
</dbReference>
<evidence type="ECO:0000313" key="8">
    <source>
        <dbReference type="EMBL" id="KAJ5107718.1"/>
    </source>
</evidence>
<dbReference type="PIRSF" id="PIRSF010631">
    <property type="entry name" value="A-rhamnsds"/>
    <property type="match status" value="1"/>
</dbReference>
<feature type="domain" description="Alpha-L-rhamnosidase concanavalin-like" evidence="4">
    <location>
        <begin position="336"/>
        <end position="440"/>
    </location>
</feature>
<dbReference type="Pfam" id="PF17389">
    <property type="entry name" value="Bac_rhamnosid6H"/>
    <property type="match status" value="1"/>
</dbReference>
<dbReference type="InterPro" id="IPR035396">
    <property type="entry name" value="Bac_rhamnosid6H"/>
</dbReference>
<dbReference type="PANTHER" id="PTHR33307">
    <property type="entry name" value="ALPHA-RHAMNOSIDASE (EUROFUNG)"/>
    <property type="match status" value="1"/>
</dbReference>
<dbReference type="Gene3D" id="1.50.10.10">
    <property type="match status" value="1"/>
</dbReference>
<reference evidence="8" key="1">
    <citation type="submission" date="2022-11" db="EMBL/GenBank/DDBJ databases">
        <authorList>
            <person name="Petersen C."/>
        </authorList>
    </citation>
    <scope>NUCLEOTIDE SEQUENCE</scope>
    <source>
        <strain evidence="8">IBT 30069</strain>
    </source>
</reference>
<accession>A0A9W9FWL7</accession>
<feature type="domain" description="Alpha-L-rhamnosidase six-hairpin glycosidase" evidence="6">
    <location>
        <begin position="445"/>
        <end position="794"/>
    </location>
</feature>
<evidence type="ECO:0000259" key="5">
    <source>
        <dbReference type="Pfam" id="PF08531"/>
    </source>
</evidence>
<dbReference type="Gene3D" id="2.60.120.260">
    <property type="entry name" value="Galactose-binding domain-like"/>
    <property type="match status" value="2"/>
</dbReference>
<evidence type="ECO:0000256" key="3">
    <source>
        <dbReference type="ARBA" id="ARBA00022801"/>
    </source>
</evidence>
<evidence type="ECO:0000256" key="1">
    <source>
        <dbReference type="ARBA" id="ARBA00001445"/>
    </source>
</evidence>
<dbReference type="Pfam" id="PF08531">
    <property type="entry name" value="Bac_rhamnosid_N"/>
    <property type="match status" value="1"/>
</dbReference>
<feature type="domain" description="Bacterial alpha-L-rhamnosidase N-terminal" evidence="5">
    <location>
        <begin position="154"/>
        <end position="324"/>
    </location>
</feature>
<name>A0A9W9FWL7_9EURO</name>
<gene>
    <name evidence="8" type="ORF">N7456_004393</name>
</gene>
<dbReference type="EC" id="3.2.1.40" evidence="2"/>
<organism evidence="8 9">
    <name type="scientific">Penicillium angulare</name>
    <dbReference type="NCBI Taxonomy" id="116970"/>
    <lineage>
        <taxon>Eukaryota</taxon>
        <taxon>Fungi</taxon>
        <taxon>Dikarya</taxon>
        <taxon>Ascomycota</taxon>
        <taxon>Pezizomycotina</taxon>
        <taxon>Eurotiomycetes</taxon>
        <taxon>Eurotiomycetidae</taxon>
        <taxon>Eurotiales</taxon>
        <taxon>Aspergillaceae</taxon>
        <taxon>Penicillium</taxon>
    </lineage>
</organism>
<dbReference type="EMBL" id="JAPQKH010000003">
    <property type="protein sequence ID" value="KAJ5107718.1"/>
    <property type="molecule type" value="Genomic_DNA"/>
</dbReference>
<dbReference type="InterPro" id="IPR012341">
    <property type="entry name" value="6hp_glycosidase-like_sf"/>
</dbReference>
<evidence type="ECO:0000313" key="9">
    <source>
        <dbReference type="Proteomes" id="UP001149165"/>
    </source>
</evidence>
<dbReference type="AlphaFoldDB" id="A0A9W9FWL7"/>
<comment type="catalytic activity">
    <reaction evidence="1">
        <text>Hydrolysis of terminal non-reducing alpha-L-rhamnose residues in alpha-L-rhamnosides.</text>
        <dbReference type="EC" id="3.2.1.40"/>
    </reaction>
</comment>
<dbReference type="Gene3D" id="2.60.40.10">
    <property type="entry name" value="Immunoglobulins"/>
    <property type="match status" value="1"/>
</dbReference>
<dbReference type="OrthoDB" id="10036721at2759"/>
<evidence type="ECO:0000259" key="6">
    <source>
        <dbReference type="Pfam" id="PF17389"/>
    </source>
</evidence>
<reference evidence="8" key="2">
    <citation type="journal article" date="2023" name="IMA Fungus">
        <title>Comparative genomic study of the Penicillium genus elucidates a diverse pangenome and 15 lateral gene transfer events.</title>
        <authorList>
            <person name="Petersen C."/>
            <person name="Sorensen T."/>
            <person name="Nielsen M.R."/>
            <person name="Sondergaard T.E."/>
            <person name="Sorensen J.L."/>
            <person name="Fitzpatrick D.A."/>
            <person name="Frisvad J.C."/>
            <person name="Nielsen K.L."/>
        </authorList>
    </citation>
    <scope>NUCLEOTIDE SEQUENCE</scope>
    <source>
        <strain evidence="8">IBT 30069</strain>
    </source>
</reference>
<protein>
    <recommendedName>
        <fullName evidence="2">alpha-L-rhamnosidase</fullName>
        <ecNumber evidence="2">3.2.1.40</ecNumber>
    </recommendedName>
</protein>
<dbReference type="Pfam" id="PF17390">
    <property type="entry name" value="Bac_rhamnosid_C"/>
    <property type="match status" value="1"/>
</dbReference>
<dbReference type="InterPro" id="IPR035398">
    <property type="entry name" value="Bac_rhamnosid_C"/>
</dbReference>